<dbReference type="Proteomes" id="UP001652625">
    <property type="component" value="Chromosome 14"/>
</dbReference>
<keyword evidence="2" id="KW-0732">Signal</keyword>
<reference evidence="4" key="1">
    <citation type="submission" date="2025-08" db="UniProtKB">
        <authorList>
            <consortium name="RefSeq"/>
        </authorList>
    </citation>
    <scope>IDENTIFICATION</scope>
</reference>
<keyword evidence="1" id="KW-0812">Transmembrane</keyword>
<feature type="transmembrane region" description="Helical" evidence="1">
    <location>
        <begin position="718"/>
        <end position="739"/>
    </location>
</feature>
<keyword evidence="1" id="KW-1133">Transmembrane helix</keyword>
<gene>
    <name evidence="4" type="primary">LOC101235812</name>
</gene>
<evidence type="ECO:0000256" key="2">
    <source>
        <dbReference type="SAM" id="SignalP"/>
    </source>
</evidence>
<accession>A0ABM4DJ51</accession>
<keyword evidence="1" id="KW-0472">Membrane</keyword>
<evidence type="ECO:0000313" key="4">
    <source>
        <dbReference type="RefSeq" id="XP_065674533.1"/>
    </source>
</evidence>
<sequence length="755" mass="86305">MISAKIWAKIIIIISSSFFARATEVNNALVKAPYDTNYMVPTYTNVLPYISPYYVPVSNNVYQSNRNYFLATRKYFPKQTNVLTKKNIFPSNINYIESKTNIAGVSDFATVRNGSIAETSSKSQSIYSKWNIISKKATQVSRNSIASINSTIKTSDLYLKKKNFNQVIEKVLHNKGKTAESIYDQNLFNVVKEFTGYDTIEIANAYHLSPDLISYIQGHSYLEISWCFKLSTNMTFQNTFLKINEMESINKFTIYSATGSKEWPSGKELRHVVCNTISKQPISSKFYEQFLVPARCKVLGVNVTEFTAIKKFLEIEQLATRFEFAQALSIDMVKKRLQPKLLEAITKRLKNFSLSSIIKQNQQFNKHFNGSINQQSLKFIQQNSIIKLLAETYKLSQHGLSSIMKFYTQKYHKISMINSVSVKSLVHFLRLSPESNTSFGDMFEKLSLSVQDLQHNMDSPLIIIIDRNGVTKSISNKTILNAIISSAKEPRDVLVAFYEITPELEHFIEKTTFYQLKQMLGQSVTRLKHLSINFIINLLKKQTKSNLRNGTLKFSQNNINNMIYNAAKNIITYTKMFDFQRIYKKEFGFKDIYQQTLMSISKQQGLSGREFVRLYNMEGKKLDEVTRFSNYSLNKIKPRIHGNILNYTLEQLAQHVREQLKQVDSKNSPNLSTKSFKIIAKKIKSPLSGSSRSSTTERDVDASTIDKRSDGVGLKRSMIIAPSVLCGLGIVVGVAYVYYSIKCKPEKSSLKSIFK</sequence>
<feature type="signal peptide" evidence="2">
    <location>
        <begin position="1"/>
        <end position="22"/>
    </location>
</feature>
<organism evidence="3 4">
    <name type="scientific">Hydra vulgaris</name>
    <name type="common">Hydra</name>
    <name type="synonym">Hydra attenuata</name>
    <dbReference type="NCBI Taxonomy" id="6087"/>
    <lineage>
        <taxon>Eukaryota</taxon>
        <taxon>Metazoa</taxon>
        <taxon>Cnidaria</taxon>
        <taxon>Hydrozoa</taxon>
        <taxon>Hydroidolina</taxon>
        <taxon>Anthoathecata</taxon>
        <taxon>Aplanulata</taxon>
        <taxon>Hydridae</taxon>
        <taxon>Hydra</taxon>
    </lineage>
</organism>
<name>A0ABM4DJ51_HYDVU</name>
<proteinExistence type="predicted"/>
<dbReference type="RefSeq" id="XP_065674533.1">
    <property type="nucleotide sequence ID" value="XM_065818461.1"/>
</dbReference>
<dbReference type="GeneID" id="101235812"/>
<keyword evidence="3" id="KW-1185">Reference proteome</keyword>
<evidence type="ECO:0000256" key="1">
    <source>
        <dbReference type="SAM" id="Phobius"/>
    </source>
</evidence>
<protein>
    <submittedName>
        <fullName evidence="4">Uncharacterized protein LOC101235812 isoform X2</fullName>
    </submittedName>
</protein>
<feature type="chain" id="PRO_5046214533" evidence="2">
    <location>
        <begin position="23"/>
        <end position="755"/>
    </location>
</feature>
<evidence type="ECO:0000313" key="3">
    <source>
        <dbReference type="Proteomes" id="UP001652625"/>
    </source>
</evidence>